<protein>
    <submittedName>
        <fullName evidence="3">Amidohydrolase family-domain-containing protein</fullName>
    </submittedName>
</protein>
<accession>A0A836C8Z6</accession>
<evidence type="ECO:0000256" key="1">
    <source>
        <dbReference type="SAM" id="MobiDB-lite"/>
    </source>
</evidence>
<evidence type="ECO:0000259" key="2">
    <source>
        <dbReference type="Pfam" id="PF07969"/>
    </source>
</evidence>
<proteinExistence type="predicted"/>
<dbReference type="InterPro" id="IPR032466">
    <property type="entry name" value="Metal_Hydrolase"/>
</dbReference>
<dbReference type="PANTHER" id="PTHR22642:SF2">
    <property type="entry name" value="PROTEIN LONG AFTER FAR-RED 3"/>
    <property type="match status" value="1"/>
</dbReference>
<dbReference type="Gene3D" id="2.30.40.10">
    <property type="entry name" value="Urease, subunit C, domain 1"/>
    <property type="match status" value="1"/>
</dbReference>
<dbReference type="PANTHER" id="PTHR22642">
    <property type="entry name" value="IMIDAZOLONEPROPIONASE"/>
    <property type="match status" value="1"/>
</dbReference>
<organism evidence="3 4">
    <name type="scientific">Tribonema minus</name>
    <dbReference type="NCBI Taxonomy" id="303371"/>
    <lineage>
        <taxon>Eukaryota</taxon>
        <taxon>Sar</taxon>
        <taxon>Stramenopiles</taxon>
        <taxon>Ochrophyta</taxon>
        <taxon>PX clade</taxon>
        <taxon>Xanthophyceae</taxon>
        <taxon>Tribonematales</taxon>
        <taxon>Tribonemataceae</taxon>
        <taxon>Tribonema</taxon>
    </lineage>
</organism>
<dbReference type="CDD" id="cd01300">
    <property type="entry name" value="YtcJ_like"/>
    <property type="match status" value="1"/>
</dbReference>
<evidence type="ECO:0000313" key="4">
    <source>
        <dbReference type="Proteomes" id="UP000664859"/>
    </source>
</evidence>
<evidence type="ECO:0000313" key="3">
    <source>
        <dbReference type="EMBL" id="KAG5176273.1"/>
    </source>
</evidence>
<dbReference type="InterPro" id="IPR011059">
    <property type="entry name" value="Metal-dep_hydrolase_composite"/>
</dbReference>
<dbReference type="Gene3D" id="3.20.20.140">
    <property type="entry name" value="Metal-dependent hydrolases"/>
    <property type="match status" value="1"/>
</dbReference>
<dbReference type="OrthoDB" id="3501663at2759"/>
<dbReference type="Gene3D" id="3.10.310.70">
    <property type="match status" value="1"/>
</dbReference>
<dbReference type="Pfam" id="PF07969">
    <property type="entry name" value="Amidohydro_3"/>
    <property type="match status" value="1"/>
</dbReference>
<keyword evidence="3" id="KW-0378">Hydrolase</keyword>
<dbReference type="GO" id="GO:0016810">
    <property type="term" value="F:hydrolase activity, acting on carbon-nitrogen (but not peptide) bonds"/>
    <property type="evidence" value="ECO:0007669"/>
    <property type="project" value="InterPro"/>
</dbReference>
<feature type="region of interest" description="Disordered" evidence="1">
    <location>
        <begin position="595"/>
        <end position="632"/>
    </location>
</feature>
<name>A0A836C8Z6_9STRA</name>
<dbReference type="SUPFAM" id="SSF51556">
    <property type="entry name" value="Metallo-dependent hydrolases"/>
    <property type="match status" value="1"/>
</dbReference>
<dbReference type="AlphaFoldDB" id="A0A836C8Z6"/>
<dbReference type="InterPro" id="IPR013108">
    <property type="entry name" value="Amidohydro_3"/>
</dbReference>
<dbReference type="InterPro" id="IPR033932">
    <property type="entry name" value="YtcJ-like"/>
</dbReference>
<gene>
    <name evidence="3" type="ORF">JKP88DRAFT_335904</name>
</gene>
<dbReference type="Proteomes" id="UP000664859">
    <property type="component" value="Unassembled WGS sequence"/>
</dbReference>
<feature type="domain" description="Amidohydrolase 3" evidence="2">
    <location>
        <begin position="83"/>
        <end position="589"/>
    </location>
</feature>
<reference evidence="3" key="1">
    <citation type="submission" date="2021-02" db="EMBL/GenBank/DDBJ databases">
        <title>First Annotated Genome of the Yellow-green Alga Tribonema minus.</title>
        <authorList>
            <person name="Mahan K.M."/>
        </authorList>
    </citation>
    <scope>NUCLEOTIDE SEQUENCE</scope>
    <source>
        <strain evidence="3">UTEX B ZZ1240</strain>
    </source>
</reference>
<comment type="caution">
    <text evidence="3">The sequence shown here is derived from an EMBL/GenBank/DDBJ whole genome shotgun (WGS) entry which is preliminary data.</text>
</comment>
<keyword evidence="4" id="KW-1185">Reference proteome</keyword>
<dbReference type="SUPFAM" id="SSF51338">
    <property type="entry name" value="Composite domain of metallo-dependent hydrolases"/>
    <property type="match status" value="1"/>
</dbReference>
<dbReference type="EMBL" id="JAFCMP010000538">
    <property type="protein sequence ID" value="KAG5176273.1"/>
    <property type="molecule type" value="Genomic_DNA"/>
</dbReference>
<sequence>MNELPQSKITSGTRKRVLYTNAKVWQWGEGLARTGHGATYSLTDWFAVSLEEFSGSSGSGSCTSSILQAGIAPTPAEANYDSVIDLKGALVVPGLQDAHIHVGYTGESAHYVDLSGAQSIPELWQLVQAKADSHPELSWLVGVGWDQTNFGGVYPSRSDLDTIASGNRPILLYRNCWHIGVANSAALELSGLIARDSATGEWRPCSDKFAVAGGHVDVDGDGLPSGIVRETAVELVTKHMGASSHDERLAFFSAALQRCVANGLTAVQTNDGVEGLPVYQELLAAGKLPLRVQLTIQCSDLQRSRTTATGDAPLEPLDGCDTRGMLTCKRVKIFADGSLGAETAALRVPYRGKGKEAAAAAGAAAAADNRGILVHTSEALTAQVKLAKERRFRLEVHAIGDRAAEQVLDAFRAAALSEADRPILTHCQILGPDLVERMARSHVVANIQPSFVPTDGRFVRERLEDAVAASSYCWKDMMRAGVMCAGGSDAPVEHCSPLHGMHDAIYREARPEKGDQSQIAAAATRLTFAEALWLYTKGAAFADGTEAVSGAIAAGARADFTVLKAEVLEDPRRLLDADSVREVWVAGVRRYKHSSAQEPPPVVTKVDGPSAPGKNGMTRVPDSDNNGGSGVGALPQVRVRRCRCCTGDASAGELQTTTK</sequence>